<evidence type="ECO:0000313" key="3">
    <source>
        <dbReference type="EMBL" id="RDE71850.1"/>
    </source>
</evidence>
<dbReference type="AlphaFoldDB" id="A0A369YHS0"/>
<dbReference type="EMBL" id="QEPN01000004">
    <property type="protein sequence ID" value="RDE71850.1"/>
    <property type="molecule type" value="Genomic_DNA"/>
</dbReference>
<keyword evidence="6" id="KW-1185">Reference proteome</keyword>
<protein>
    <recommendedName>
        <fullName evidence="7">Lipoprotein Hlp</fullName>
    </recommendedName>
</protein>
<sequence>MKKFTALSTAALLAIFLTACDKPASQTTEAATPAKETAAASTPAKEAATSAPAKEAAPAPKADTGEQDYKTFRQWKAEQERAINAASEEAMKKLGEQADPKVMQETLNKVLMEQIQAVKASAEKLDIQDEKVKALKDKTLEVLALGLKMMEATETVAKNPTEESHKALGELQTQLNKLADEGLALESELTQKYEPAPAQPATPAEQPAAQAPSAPAEAPKAQ</sequence>
<evidence type="ECO:0008006" key="7">
    <source>
        <dbReference type="Google" id="ProtNLM"/>
    </source>
</evidence>
<dbReference type="RefSeq" id="WP_111389495.1">
    <property type="nucleotide sequence ID" value="NZ_QEPN01000004.1"/>
</dbReference>
<dbReference type="STRING" id="1035839.GCA_000238795_00930"/>
<evidence type="ECO:0000256" key="1">
    <source>
        <dbReference type="SAM" id="MobiDB-lite"/>
    </source>
</evidence>
<organism evidence="3 5">
    <name type="scientific">Haemophilus sputorum</name>
    <dbReference type="NCBI Taxonomy" id="1078480"/>
    <lineage>
        <taxon>Bacteria</taxon>
        <taxon>Pseudomonadati</taxon>
        <taxon>Pseudomonadota</taxon>
        <taxon>Gammaproteobacteria</taxon>
        <taxon>Pasteurellales</taxon>
        <taxon>Pasteurellaceae</taxon>
        <taxon>Haemophilus</taxon>
    </lineage>
</organism>
<evidence type="ECO:0000313" key="6">
    <source>
        <dbReference type="Proteomes" id="UP000253950"/>
    </source>
</evidence>
<gene>
    <name evidence="4" type="ORF">DPV84_04380</name>
    <name evidence="3" type="ORF">DPV93_05855</name>
</gene>
<dbReference type="PROSITE" id="PS51257">
    <property type="entry name" value="PROKAR_LIPOPROTEIN"/>
    <property type="match status" value="1"/>
</dbReference>
<feature type="compositionally biased region" description="Low complexity" evidence="1">
    <location>
        <begin position="27"/>
        <end position="62"/>
    </location>
</feature>
<reference evidence="5 6" key="1">
    <citation type="submission" date="2018-05" db="EMBL/GenBank/DDBJ databases">
        <title>Draft Genome Sequences for a Diverse set of 7 Haemophilus Species.</title>
        <authorList>
            <person name="Nichols M."/>
            <person name="Topaz N."/>
            <person name="Wang X."/>
            <person name="Wang X."/>
            <person name="Boxrud D."/>
        </authorList>
    </citation>
    <scope>NUCLEOTIDE SEQUENCE [LARGE SCALE GENOMIC DNA]</scope>
    <source>
        <strain evidence="3 5">C2002001239</strain>
        <strain evidence="4 6">C2015005473</strain>
    </source>
</reference>
<feature type="chain" id="PRO_5016934986" description="Lipoprotein Hlp" evidence="2">
    <location>
        <begin position="20"/>
        <end position="222"/>
    </location>
</feature>
<proteinExistence type="predicted"/>
<dbReference type="Proteomes" id="UP000253950">
    <property type="component" value="Unassembled WGS sequence"/>
</dbReference>
<accession>A0A369YHS0</accession>
<name>A0A369YHS0_9PAST</name>
<evidence type="ECO:0000256" key="2">
    <source>
        <dbReference type="SAM" id="SignalP"/>
    </source>
</evidence>
<feature type="region of interest" description="Disordered" evidence="1">
    <location>
        <begin position="24"/>
        <end position="71"/>
    </location>
</feature>
<feature type="region of interest" description="Disordered" evidence="1">
    <location>
        <begin position="179"/>
        <end position="222"/>
    </location>
</feature>
<keyword evidence="2" id="KW-0732">Signal</keyword>
<feature type="signal peptide" evidence="2">
    <location>
        <begin position="1"/>
        <end position="19"/>
    </location>
</feature>
<dbReference type="Proteomes" id="UP000253872">
    <property type="component" value="Unassembled WGS sequence"/>
</dbReference>
<evidence type="ECO:0000313" key="4">
    <source>
        <dbReference type="EMBL" id="RDF12305.1"/>
    </source>
</evidence>
<feature type="compositionally biased region" description="Low complexity" evidence="1">
    <location>
        <begin position="194"/>
        <end position="222"/>
    </location>
</feature>
<comment type="caution">
    <text evidence="3">The sequence shown here is derived from an EMBL/GenBank/DDBJ whole genome shotgun (WGS) entry which is preliminary data.</text>
</comment>
<evidence type="ECO:0000313" key="5">
    <source>
        <dbReference type="Proteomes" id="UP000253872"/>
    </source>
</evidence>
<dbReference type="EMBL" id="QEQG01000003">
    <property type="protein sequence ID" value="RDF12305.1"/>
    <property type="molecule type" value="Genomic_DNA"/>
</dbReference>